<dbReference type="InterPro" id="IPR037402">
    <property type="entry name" value="YidZ_PBP2"/>
</dbReference>
<dbReference type="AlphaFoldDB" id="H6RQK1"/>
<dbReference type="KEGG" id="bsd:BLASA_4566"/>
<accession>H6RQK1</accession>
<evidence type="ECO:0000256" key="2">
    <source>
        <dbReference type="ARBA" id="ARBA00023015"/>
    </source>
</evidence>
<dbReference type="PROSITE" id="PS50931">
    <property type="entry name" value="HTH_LYSR"/>
    <property type="match status" value="1"/>
</dbReference>
<evidence type="ECO:0000313" key="6">
    <source>
        <dbReference type="EMBL" id="CCG05369.1"/>
    </source>
</evidence>
<dbReference type="Pfam" id="PF03466">
    <property type="entry name" value="LysR_substrate"/>
    <property type="match status" value="1"/>
</dbReference>
<dbReference type="SUPFAM" id="SSF46785">
    <property type="entry name" value="Winged helix' DNA-binding domain"/>
    <property type="match status" value="1"/>
</dbReference>
<protein>
    <submittedName>
        <fullName evidence="6">Transcriptional regulator, LysR family</fullName>
    </submittedName>
</protein>
<dbReference type="PANTHER" id="PTHR30118:SF15">
    <property type="entry name" value="TRANSCRIPTIONAL REGULATORY PROTEIN"/>
    <property type="match status" value="1"/>
</dbReference>
<feature type="domain" description="HTH lysR-type" evidence="5">
    <location>
        <begin position="6"/>
        <end position="63"/>
    </location>
</feature>
<dbReference type="InterPro" id="IPR036390">
    <property type="entry name" value="WH_DNA-bd_sf"/>
</dbReference>
<dbReference type="PRINTS" id="PR00039">
    <property type="entry name" value="HTHLYSR"/>
</dbReference>
<dbReference type="eggNOG" id="COG0583">
    <property type="taxonomic scope" value="Bacteria"/>
</dbReference>
<evidence type="ECO:0000256" key="1">
    <source>
        <dbReference type="ARBA" id="ARBA00009437"/>
    </source>
</evidence>
<keyword evidence="3" id="KW-0238">DNA-binding</keyword>
<dbReference type="HOGENOM" id="CLU_039613_39_0_11"/>
<reference evidence="6 7" key="1">
    <citation type="journal article" date="2012" name="J. Bacteriol.">
        <title>Genome Sequence of Blastococcus saxobsidens DD2, a Stone-Inhabiting Bacterium.</title>
        <authorList>
            <person name="Chouaia B."/>
            <person name="Crotti E."/>
            <person name="Brusetti L."/>
            <person name="Daffonchio D."/>
            <person name="Essoussi I."/>
            <person name="Nouioui I."/>
            <person name="Sbissi I."/>
            <person name="Ghodhbane-Gtari F."/>
            <person name="Gtari M."/>
            <person name="Vacherie B."/>
            <person name="Barbe V."/>
            <person name="Medigue C."/>
            <person name="Gury J."/>
            <person name="Pujic P."/>
            <person name="Normand P."/>
        </authorList>
    </citation>
    <scope>NUCLEOTIDE SEQUENCE [LARGE SCALE GENOMIC DNA]</scope>
    <source>
        <strain evidence="6 7">DD2</strain>
    </source>
</reference>
<evidence type="ECO:0000313" key="7">
    <source>
        <dbReference type="Proteomes" id="UP000007517"/>
    </source>
</evidence>
<reference evidence="7" key="2">
    <citation type="submission" date="2012-02" db="EMBL/GenBank/DDBJ databases">
        <title>Complete genome sequence of Blastococcus saxobsidens strain DD2.</title>
        <authorList>
            <person name="Genoscope."/>
        </authorList>
    </citation>
    <scope>NUCLEOTIDE SEQUENCE [LARGE SCALE GENOMIC DNA]</scope>
    <source>
        <strain evidence="7">DD2</strain>
    </source>
</reference>
<dbReference type="EMBL" id="FO117623">
    <property type="protein sequence ID" value="CCG05369.1"/>
    <property type="molecule type" value="Genomic_DNA"/>
</dbReference>
<evidence type="ECO:0000256" key="4">
    <source>
        <dbReference type="ARBA" id="ARBA00023163"/>
    </source>
</evidence>
<keyword evidence="7" id="KW-1185">Reference proteome</keyword>
<organism evidence="6 7">
    <name type="scientific">Blastococcus saxobsidens (strain DD2)</name>
    <dbReference type="NCBI Taxonomy" id="1146883"/>
    <lineage>
        <taxon>Bacteria</taxon>
        <taxon>Bacillati</taxon>
        <taxon>Actinomycetota</taxon>
        <taxon>Actinomycetes</taxon>
        <taxon>Geodermatophilales</taxon>
        <taxon>Geodermatophilaceae</taxon>
        <taxon>Blastococcus</taxon>
    </lineage>
</organism>
<dbReference type="InterPro" id="IPR005119">
    <property type="entry name" value="LysR_subst-bd"/>
</dbReference>
<dbReference type="InterPro" id="IPR036388">
    <property type="entry name" value="WH-like_DNA-bd_sf"/>
</dbReference>
<gene>
    <name evidence="6" type="ordered locus">BLASA_4566</name>
</gene>
<dbReference type="Pfam" id="PF00126">
    <property type="entry name" value="HTH_1"/>
    <property type="match status" value="1"/>
</dbReference>
<dbReference type="Gene3D" id="1.10.10.10">
    <property type="entry name" value="Winged helix-like DNA-binding domain superfamily/Winged helix DNA-binding domain"/>
    <property type="match status" value="1"/>
</dbReference>
<keyword evidence="4" id="KW-0804">Transcription</keyword>
<dbReference type="GO" id="GO:0003677">
    <property type="term" value="F:DNA binding"/>
    <property type="evidence" value="ECO:0007669"/>
    <property type="project" value="UniProtKB-KW"/>
</dbReference>
<dbReference type="CDD" id="cd08417">
    <property type="entry name" value="PBP2_Nitroaromatics_like"/>
    <property type="match status" value="1"/>
</dbReference>
<dbReference type="SUPFAM" id="SSF53850">
    <property type="entry name" value="Periplasmic binding protein-like II"/>
    <property type="match status" value="1"/>
</dbReference>
<dbReference type="PANTHER" id="PTHR30118">
    <property type="entry name" value="HTH-TYPE TRANSCRIPTIONAL REGULATOR LEUO-RELATED"/>
    <property type="match status" value="1"/>
</dbReference>
<dbReference type="RefSeq" id="WP_014378236.1">
    <property type="nucleotide sequence ID" value="NC_016943.1"/>
</dbReference>
<evidence type="ECO:0000259" key="5">
    <source>
        <dbReference type="PROSITE" id="PS50931"/>
    </source>
</evidence>
<proteinExistence type="inferred from homology"/>
<sequence>MNLHGVDLNLLVALDALLAERNVTRAAERLSIGQPAMSAALNRLRKLFDDPLLSRVGGELVPTPLAESLVRPVQEAIAAIQSVLGVRGTFDPRVDHRTFTVVASDYVGLVLLRHLVRRMASAAPRVRLVVRPVLSDFVADLRRDQIDLALVPQELMPERLELPHEELFRDRYVCAVDAGNTAIGESLSLEEFTRHPHLASSGHPLPALGQRQIGSLGLFPAAEVSTQTSLLAPFLLAGTDLITLVLERLGRQLQDVAGIRLVEPPVPLQTITEAMYWHPRRADERGHRWLREQVKQAALEV</sequence>
<comment type="similarity">
    <text evidence="1">Belongs to the LysR transcriptional regulatory family.</text>
</comment>
<keyword evidence="2" id="KW-0805">Transcription regulation</keyword>
<dbReference type="STRING" id="1146883.BLASA_4566"/>
<name>H6RQK1_BLASD</name>
<dbReference type="Proteomes" id="UP000007517">
    <property type="component" value="Chromosome"/>
</dbReference>
<dbReference type="OrthoDB" id="9803735at2"/>
<dbReference type="GO" id="GO:0003700">
    <property type="term" value="F:DNA-binding transcription factor activity"/>
    <property type="evidence" value="ECO:0007669"/>
    <property type="project" value="InterPro"/>
</dbReference>
<dbReference type="InterPro" id="IPR000847">
    <property type="entry name" value="LysR_HTH_N"/>
</dbReference>
<evidence type="ECO:0000256" key="3">
    <source>
        <dbReference type="ARBA" id="ARBA00023125"/>
    </source>
</evidence>
<dbReference type="Gene3D" id="3.40.190.10">
    <property type="entry name" value="Periplasmic binding protein-like II"/>
    <property type="match status" value="2"/>
</dbReference>
<dbReference type="InterPro" id="IPR050389">
    <property type="entry name" value="LysR-type_TF"/>
</dbReference>